<dbReference type="Gene3D" id="3.40.50.200">
    <property type="entry name" value="Peptidase S8/S53 domain"/>
    <property type="match status" value="1"/>
</dbReference>
<feature type="domain" description="Peptidase S53" evidence="11">
    <location>
        <begin position="261"/>
        <end position="619"/>
    </location>
</feature>
<dbReference type="AlphaFoldDB" id="A0A1Q3ECL9"/>
<evidence type="ECO:0000259" key="11">
    <source>
        <dbReference type="PROSITE" id="PS51695"/>
    </source>
</evidence>
<evidence type="ECO:0000256" key="10">
    <source>
        <dbReference type="SAM" id="SignalP"/>
    </source>
</evidence>
<dbReference type="GO" id="GO:0006508">
    <property type="term" value="P:proteolysis"/>
    <property type="evidence" value="ECO:0007669"/>
    <property type="project" value="UniProtKB-KW"/>
</dbReference>
<evidence type="ECO:0000256" key="9">
    <source>
        <dbReference type="SAM" id="MobiDB-lite"/>
    </source>
</evidence>
<dbReference type="SUPFAM" id="SSF54897">
    <property type="entry name" value="Protease propeptides/inhibitors"/>
    <property type="match status" value="1"/>
</dbReference>
<feature type="active site" description="Charge relay system" evidence="8">
    <location>
        <position position="336"/>
    </location>
</feature>
<feature type="signal peptide" evidence="10">
    <location>
        <begin position="1"/>
        <end position="27"/>
    </location>
</feature>
<evidence type="ECO:0000256" key="3">
    <source>
        <dbReference type="ARBA" id="ARBA00022723"/>
    </source>
</evidence>
<name>A0A1Q3ECL9_LENED</name>
<feature type="binding site" evidence="8">
    <location>
        <position position="597"/>
    </location>
    <ligand>
        <name>Ca(2+)</name>
        <dbReference type="ChEBI" id="CHEBI:29108"/>
    </ligand>
</feature>
<dbReference type="InterPro" id="IPR015366">
    <property type="entry name" value="S53_propep"/>
</dbReference>
<keyword evidence="5 8" id="KW-0720">Serine protease</keyword>
<dbReference type="GO" id="GO:0004252">
    <property type="term" value="F:serine-type endopeptidase activity"/>
    <property type="evidence" value="ECO:0007669"/>
    <property type="project" value="UniProtKB-UniRule"/>
</dbReference>
<evidence type="ECO:0000256" key="5">
    <source>
        <dbReference type="ARBA" id="ARBA00022825"/>
    </source>
</evidence>
<keyword evidence="2 8" id="KW-0645">Protease</keyword>
<keyword evidence="7" id="KW-0865">Zymogen</keyword>
<evidence type="ECO:0000256" key="2">
    <source>
        <dbReference type="ARBA" id="ARBA00022670"/>
    </source>
</evidence>
<dbReference type="PROSITE" id="PS51695">
    <property type="entry name" value="SEDOLISIN"/>
    <property type="match status" value="1"/>
</dbReference>
<reference evidence="12 13" key="1">
    <citation type="submission" date="2016-08" db="EMBL/GenBank/DDBJ databases">
        <authorList>
            <consortium name="Lentinula edodes genome sequencing consortium"/>
            <person name="Sakamoto Y."/>
            <person name="Nakade K."/>
            <person name="Sato S."/>
            <person name="Yoshida Y."/>
            <person name="Miyazaki K."/>
            <person name="Natsume S."/>
            <person name="Konno N."/>
        </authorList>
    </citation>
    <scope>NUCLEOTIDE SEQUENCE [LARGE SCALE GENOMIC DNA]</scope>
    <source>
        <strain evidence="12 13">NBRC 111202</strain>
    </source>
</reference>
<feature type="chain" id="PRO_5012907975" evidence="10">
    <location>
        <begin position="28"/>
        <end position="619"/>
    </location>
</feature>
<feature type="binding site" evidence="8">
    <location>
        <position position="578"/>
    </location>
    <ligand>
        <name>Ca(2+)</name>
        <dbReference type="ChEBI" id="CHEBI:29108"/>
    </ligand>
</feature>
<sequence length="619" mass="65280">MVLSSRTTWSYTLQLILSLVSIALTHGAPNPNPNPRENANPRANAMSIHDRRTAVPKGYTPVSIADFNSMIQMRISLTMGNRTGLEDALNKASDPENEGYGRWLSREDVQYYAAPSRDALYSVRTWLSSNNITPESTTVSGDWITFNVSVGTAGSMLNATYKVYEHTASGKQSVRTLEYSVPEEVREHIRAIHPTTSFYHSAGARIISLSGHHKSSTPQADSVNNKASSASTSSSTSTSSSSSSAAALPTSTASFSKCNDTVTPACLQTLYGLPTGVIKTSNSTIGVSAFAGQDANKADLASFLKLFRPDLSSDTFATQLLDNATNSQTLSDSGIEADLDIQYTVGLANGIPTTFVDVGDDTHDGDDGGFLDIVNDLLAETNPPLVLTTSYGVAGDESGLSRELTFAMCDAFMKLTARGVTILYATGDGGVASSPGEDCDDEPFLAAWPTCPYATLVGATTNIPEKGADLSAGGFSNYFTPPSWQQPAVASYLAAIGDDLYQGRFNRSGRGFPDVSAQGDKIQIVQGGAVTPVAGTSASSPIFAAVVALLNDELLGKGKPPMGFMNPWIYAHMEAFNDITDGSNPGCGTTGFPALEGWDPVTGVGSPNYQAMRKALGLS</sequence>
<feature type="binding site" evidence="8">
    <location>
        <position position="599"/>
    </location>
    <ligand>
        <name>Ca(2+)</name>
        <dbReference type="ChEBI" id="CHEBI:29108"/>
    </ligand>
</feature>
<dbReference type="PANTHER" id="PTHR14218:SF15">
    <property type="entry name" value="TRIPEPTIDYL-PEPTIDASE 1"/>
    <property type="match status" value="1"/>
</dbReference>
<dbReference type="Pfam" id="PF09286">
    <property type="entry name" value="Pro-kuma_activ"/>
    <property type="match status" value="1"/>
</dbReference>
<keyword evidence="10" id="KW-0732">Signal</keyword>
<evidence type="ECO:0000256" key="6">
    <source>
        <dbReference type="ARBA" id="ARBA00022837"/>
    </source>
</evidence>
<dbReference type="SUPFAM" id="SSF52743">
    <property type="entry name" value="Subtilisin-like"/>
    <property type="match status" value="1"/>
</dbReference>
<dbReference type="GO" id="GO:0008240">
    <property type="term" value="F:tripeptidyl-peptidase activity"/>
    <property type="evidence" value="ECO:0007669"/>
    <property type="project" value="TreeGrafter"/>
</dbReference>
<dbReference type="GO" id="GO:0005576">
    <property type="term" value="C:extracellular region"/>
    <property type="evidence" value="ECO:0007669"/>
    <property type="project" value="UniProtKB-SubCell"/>
</dbReference>
<evidence type="ECO:0000256" key="8">
    <source>
        <dbReference type="PROSITE-ProRule" id="PRU01032"/>
    </source>
</evidence>
<dbReference type="InterPro" id="IPR050819">
    <property type="entry name" value="Tripeptidyl-peptidase_I"/>
</dbReference>
<evidence type="ECO:0000256" key="1">
    <source>
        <dbReference type="ARBA" id="ARBA00004239"/>
    </source>
</evidence>
<keyword evidence="6 8" id="KW-0106">Calcium</keyword>
<comment type="caution">
    <text evidence="12">The sequence shown here is derived from an EMBL/GenBank/DDBJ whole genome shotgun (WGS) entry which is preliminary data.</text>
</comment>
<comment type="subcellular location">
    <subcellularLocation>
        <location evidence="1">Secreted</location>
        <location evidence="1">Extracellular space</location>
    </subcellularLocation>
</comment>
<gene>
    <name evidence="12" type="ORF">LENED_006746</name>
</gene>
<evidence type="ECO:0000313" key="12">
    <source>
        <dbReference type="EMBL" id="GAW04922.1"/>
    </source>
</evidence>
<feature type="active site" description="Charge relay system" evidence="8">
    <location>
        <position position="340"/>
    </location>
</feature>
<protein>
    <submittedName>
        <fullName evidence="12">Family S53 protease</fullName>
    </submittedName>
</protein>
<keyword evidence="4 8" id="KW-0378">Hydrolase</keyword>
<comment type="cofactor">
    <cofactor evidence="8">
        <name>Ca(2+)</name>
        <dbReference type="ChEBI" id="CHEBI:29108"/>
    </cofactor>
    <text evidence="8">Binds 1 Ca(2+) ion per subunit.</text>
</comment>
<reference evidence="12 13" key="2">
    <citation type="submission" date="2017-02" db="EMBL/GenBank/DDBJ databases">
        <title>A genome survey and senescence transcriptome analysis in Lentinula edodes.</title>
        <authorList>
            <person name="Sakamoto Y."/>
            <person name="Nakade K."/>
            <person name="Sato S."/>
            <person name="Yoshida Y."/>
            <person name="Miyazaki K."/>
            <person name="Natsume S."/>
            <person name="Konno N."/>
        </authorList>
    </citation>
    <scope>NUCLEOTIDE SEQUENCE [LARGE SCALE GENOMIC DNA]</scope>
    <source>
        <strain evidence="12 13">NBRC 111202</strain>
    </source>
</reference>
<organism evidence="12 13">
    <name type="scientific">Lentinula edodes</name>
    <name type="common">Shiitake mushroom</name>
    <name type="synonym">Lentinus edodes</name>
    <dbReference type="NCBI Taxonomy" id="5353"/>
    <lineage>
        <taxon>Eukaryota</taxon>
        <taxon>Fungi</taxon>
        <taxon>Dikarya</taxon>
        <taxon>Basidiomycota</taxon>
        <taxon>Agaricomycotina</taxon>
        <taxon>Agaricomycetes</taxon>
        <taxon>Agaricomycetidae</taxon>
        <taxon>Agaricales</taxon>
        <taxon>Marasmiineae</taxon>
        <taxon>Omphalotaceae</taxon>
        <taxon>Lentinula</taxon>
    </lineage>
</organism>
<dbReference type="CDD" id="cd11377">
    <property type="entry name" value="Pro-peptidase_S53"/>
    <property type="match status" value="1"/>
</dbReference>
<proteinExistence type="predicted"/>
<feature type="region of interest" description="Disordered" evidence="9">
    <location>
        <begin position="212"/>
        <end position="245"/>
    </location>
</feature>
<dbReference type="STRING" id="5353.A0A1Q3ECL9"/>
<dbReference type="EMBL" id="BDGU01000216">
    <property type="protein sequence ID" value="GAW04922.1"/>
    <property type="molecule type" value="Genomic_DNA"/>
</dbReference>
<evidence type="ECO:0000256" key="4">
    <source>
        <dbReference type="ARBA" id="ARBA00022801"/>
    </source>
</evidence>
<dbReference type="InterPro" id="IPR030400">
    <property type="entry name" value="Sedolisin_dom"/>
</dbReference>
<feature type="active site" description="Charge relay system" evidence="8">
    <location>
        <position position="537"/>
    </location>
</feature>
<dbReference type="InterPro" id="IPR023828">
    <property type="entry name" value="Peptidase_S8_Ser-AS"/>
</dbReference>
<keyword evidence="3 8" id="KW-0479">Metal-binding</keyword>
<dbReference type="PROSITE" id="PS00138">
    <property type="entry name" value="SUBTILASE_SER"/>
    <property type="match status" value="1"/>
</dbReference>
<evidence type="ECO:0000313" key="13">
    <source>
        <dbReference type="Proteomes" id="UP000188533"/>
    </source>
</evidence>
<dbReference type="PANTHER" id="PTHR14218">
    <property type="entry name" value="PROTEASE S8 TRIPEPTIDYL PEPTIDASE I CLN2"/>
    <property type="match status" value="1"/>
</dbReference>
<keyword evidence="13" id="KW-1185">Reference proteome</keyword>
<accession>A0A1Q3ECL9</accession>
<feature type="compositionally biased region" description="Polar residues" evidence="9">
    <location>
        <begin position="216"/>
        <end position="226"/>
    </location>
</feature>
<dbReference type="SMART" id="SM00944">
    <property type="entry name" value="Pro-kuma_activ"/>
    <property type="match status" value="1"/>
</dbReference>
<dbReference type="Proteomes" id="UP000188533">
    <property type="component" value="Unassembled WGS sequence"/>
</dbReference>
<dbReference type="GO" id="GO:0046872">
    <property type="term" value="F:metal ion binding"/>
    <property type="evidence" value="ECO:0007669"/>
    <property type="project" value="UniProtKB-UniRule"/>
</dbReference>
<evidence type="ECO:0000256" key="7">
    <source>
        <dbReference type="ARBA" id="ARBA00023145"/>
    </source>
</evidence>
<feature type="binding site" evidence="8">
    <location>
        <position position="579"/>
    </location>
    <ligand>
        <name>Ca(2+)</name>
        <dbReference type="ChEBI" id="CHEBI:29108"/>
    </ligand>
</feature>
<dbReference type="InterPro" id="IPR036852">
    <property type="entry name" value="Peptidase_S8/S53_dom_sf"/>
</dbReference>
<dbReference type="CDD" id="cd04056">
    <property type="entry name" value="Peptidases_S53"/>
    <property type="match status" value="1"/>
</dbReference>
<feature type="compositionally biased region" description="Low complexity" evidence="9">
    <location>
        <begin position="227"/>
        <end position="245"/>
    </location>
</feature>